<sequence>MFVLNLILACRMIEGKPGISSKALNCIKQRVKSTDYPLVGSLIFDEMAIRQHVEYDGSKFCGYVDILHVIILLLQLKL</sequence>
<proteinExistence type="predicted"/>
<dbReference type="AlphaFoldDB" id="E9J7V9"/>
<dbReference type="EMBL" id="GL768648">
    <property type="protein sequence ID" value="EFZ11093.1"/>
    <property type="molecule type" value="Genomic_DNA"/>
</dbReference>
<reference evidence="2" key="1">
    <citation type="journal article" date="2011" name="Proc. Natl. Acad. Sci. U.S.A.">
        <title>The genome of the fire ant Solenopsis invicta.</title>
        <authorList>
            <person name="Wurm Y."/>
            <person name="Wang J."/>
            <person name="Riba-Grognuz O."/>
            <person name="Corona M."/>
            <person name="Nygaard S."/>
            <person name="Hunt B.G."/>
            <person name="Ingram K.K."/>
            <person name="Falquet L."/>
            <person name="Nipitwattanaphon M."/>
            <person name="Gotzek D."/>
            <person name="Dijkstra M.B."/>
            <person name="Oettler J."/>
            <person name="Comtesse F."/>
            <person name="Shih C.J."/>
            <person name="Wu W.J."/>
            <person name="Yang C.C."/>
            <person name="Thomas J."/>
            <person name="Beaudoing E."/>
            <person name="Pradervand S."/>
            <person name="Flegel V."/>
            <person name="Cook E.D."/>
            <person name="Fabbretti R."/>
            <person name="Stockinger H."/>
            <person name="Long L."/>
            <person name="Farmerie W.G."/>
            <person name="Oakey J."/>
            <person name="Boomsma J.J."/>
            <person name="Pamilo P."/>
            <person name="Yi S.V."/>
            <person name="Heinze J."/>
            <person name="Goodisman M.A."/>
            <person name="Farinelli L."/>
            <person name="Harshman K."/>
            <person name="Hulo N."/>
            <person name="Cerutti L."/>
            <person name="Xenarios I."/>
            <person name="Shoemaker D."/>
            <person name="Keller L."/>
        </authorList>
    </citation>
    <scope>NUCLEOTIDE SEQUENCE [LARGE SCALE GENOMIC DNA]</scope>
</reference>
<feature type="domain" description="Transposable element P transposase-like RNase H" evidence="1">
    <location>
        <begin position="15"/>
        <end position="66"/>
    </location>
</feature>
<feature type="non-terminal residue" evidence="2">
    <location>
        <position position="78"/>
    </location>
</feature>
<protein>
    <recommendedName>
        <fullName evidence="1">Transposable element P transposase-like RNase H domain-containing protein</fullName>
    </recommendedName>
</protein>
<gene>
    <name evidence="2" type="ORF">SINV_02448</name>
</gene>
<accession>E9J7V9</accession>
<name>E9J7V9_SOLIN</name>
<dbReference type="HOGENOM" id="CLU_2625101_0_0_1"/>
<dbReference type="Pfam" id="PF21787">
    <property type="entry name" value="TNP-like_RNaseH_N"/>
    <property type="match status" value="1"/>
</dbReference>
<organism>
    <name type="scientific">Solenopsis invicta</name>
    <name type="common">Red imported fire ant</name>
    <name type="synonym">Solenopsis wagneri</name>
    <dbReference type="NCBI Taxonomy" id="13686"/>
    <lineage>
        <taxon>Eukaryota</taxon>
        <taxon>Metazoa</taxon>
        <taxon>Ecdysozoa</taxon>
        <taxon>Arthropoda</taxon>
        <taxon>Hexapoda</taxon>
        <taxon>Insecta</taxon>
        <taxon>Pterygota</taxon>
        <taxon>Neoptera</taxon>
        <taxon>Endopterygota</taxon>
        <taxon>Hymenoptera</taxon>
        <taxon>Apocrita</taxon>
        <taxon>Aculeata</taxon>
        <taxon>Formicoidea</taxon>
        <taxon>Formicidae</taxon>
        <taxon>Myrmicinae</taxon>
        <taxon>Solenopsis</taxon>
    </lineage>
</organism>
<dbReference type="InterPro" id="IPR048365">
    <property type="entry name" value="TNP-like_RNaseH_N"/>
</dbReference>
<evidence type="ECO:0000259" key="1">
    <source>
        <dbReference type="Pfam" id="PF21787"/>
    </source>
</evidence>
<evidence type="ECO:0000313" key="2">
    <source>
        <dbReference type="EMBL" id="EFZ11093.1"/>
    </source>
</evidence>